<dbReference type="AlphaFoldDB" id="A0A261XV25"/>
<evidence type="ECO:0000313" key="4">
    <source>
        <dbReference type="Proteomes" id="UP000242875"/>
    </source>
</evidence>
<reference evidence="3 4" key="1">
    <citation type="journal article" date="2017" name="Mycologia">
        <title>Bifiguratus adelaidae, gen. et sp. nov., a new member of Mucoromycotina in endophytic and soil-dwelling habitats.</title>
        <authorList>
            <person name="Torres-Cruz T.J."/>
            <person name="Billingsley Tobias T.L."/>
            <person name="Almatruk M."/>
            <person name="Hesse C."/>
            <person name="Kuske C.R."/>
            <person name="Desiro A."/>
            <person name="Benucci G.M."/>
            <person name="Bonito G."/>
            <person name="Stajich J.E."/>
            <person name="Dunlap C."/>
            <person name="Arnold A.E."/>
            <person name="Porras-Alfaro A."/>
        </authorList>
    </citation>
    <scope>NUCLEOTIDE SEQUENCE [LARGE SCALE GENOMIC DNA]</scope>
    <source>
        <strain evidence="3 4">AZ0501</strain>
    </source>
</reference>
<dbReference type="PANTHER" id="PTHR34825">
    <property type="entry name" value="CONSERVED PROTEIN, WITH A WEAK D-GALACTARATE DEHYDRATASE/ALTRONATE HYDROLASE DOMAIN"/>
    <property type="match status" value="1"/>
</dbReference>
<feature type="compositionally biased region" description="Polar residues" evidence="1">
    <location>
        <begin position="690"/>
        <end position="702"/>
    </location>
</feature>
<dbReference type="OrthoDB" id="2371274at2759"/>
<feature type="region of interest" description="Disordered" evidence="1">
    <location>
        <begin position="83"/>
        <end position="108"/>
    </location>
</feature>
<accession>A0A261XV25</accession>
<protein>
    <recommendedName>
        <fullName evidence="2">AAA-ATPase-like domain-containing protein</fullName>
    </recommendedName>
</protein>
<evidence type="ECO:0000256" key="1">
    <source>
        <dbReference type="SAM" id="MobiDB-lite"/>
    </source>
</evidence>
<organism evidence="3 4">
    <name type="scientific">Bifiguratus adelaidae</name>
    <dbReference type="NCBI Taxonomy" id="1938954"/>
    <lineage>
        <taxon>Eukaryota</taxon>
        <taxon>Fungi</taxon>
        <taxon>Fungi incertae sedis</taxon>
        <taxon>Mucoromycota</taxon>
        <taxon>Mucoromycotina</taxon>
        <taxon>Endogonomycetes</taxon>
        <taxon>Endogonales</taxon>
        <taxon>Endogonales incertae sedis</taxon>
        <taxon>Bifiguratus</taxon>
    </lineage>
</organism>
<gene>
    <name evidence="3" type="ORF">BZG36_05317</name>
</gene>
<sequence length="1142" mass="129588">MAKAAHPHLDSLNAFDLVLWQTKLSGSATTEKHMSLLYGDVGIDIEADFGGKVMLDLHPVSKYFKRQPNISLIHLIISCSNDKKEKKPSSSTPAPKKRKLEGHGSAEKAKNAKPLYTTLTEAQKMALYAAFFANHPDEGEKAQRRSLFQDLKIAKCTDFFEQHFGKYPVIFISFKDMFDSSWASMSRGIINRIAELFTHHLYIRDALQDISRARFDKYVNQTMDRDEDYVDCLLDLGKYLFEYWQQQAILLVDEYDWPMENARGFSSDAFGFMKSMYSRACKTNGPIFRTLFVGVLPLGRDTFLSGLNNVTHYPLYSCTAIAPRKDAFCDFGAFTKAEVELLLAAMDLQESLALISAKYGGYLAGNGAQLYNPYSVANFLSKGTALNFWKNTSQDRTLQSYLKKTSLSFRKNIQDMFLQQNGDPVLPEGRTVKIAPTLHYEDVMNVTLWDAAHEESLYTLLYHNGYLGVTATSDGTIAKLYVPNDEVFEQWREWIPQMTQRSQSTSFRNCFESLFVGDVERFATEFPNLFVEVISIHDINDSRRTNLYEAYYHQFVLGAIAMFHGHDYKVYSNPETGLGRADVRIVPQHLEKSTAIIFEFKRLDSKVHKRDLTAALKKSAKEGLQQIFANDYRIGLPDFVGSLVEVGISFYDKSAFVAARLLDKCDDGSWNLQKEANTPSIAETYEEVATHSTEAASTSPGSLTPRDRGISKKRRREERQECGPSESETAKMRKLTSVWKPSRPFIGPPAPVKAGKTIAVNKQMPKERGEGLCFGDLKDVSTIPYAQTNLDLKATVLQEPLVLDAARYRELTSAQVLGCMLGERHAFGFFGLDRFMVDKSQFIAEAMLSTGRASVIIRPRGFGRSVNAKLLEVFLRKPERPEPENIKYFKQLKIFKWPEFVRAHFAAHPVIVIELLDVPYGSWQIHRRYIRRSIERSCTQHDYLGHSDDKVTREAYKALCHDLQDGTTDRIAMYVTRLAECLKRYHGSPCIIIVDDYDCPLQRSLRGGYFQQAKQFFTRLYRGLAKDTNVLKTFFVGNQAIGYTDVLEGINGIDRYILSTSGNDTSVNNPFTTCFGYTKAEVGLLLEGVEPSDHHQKGLERGHKYPLGQNDTLMSPYFVGHLLSKAVIPSFQPDDPWWPKEI</sequence>
<dbReference type="EMBL" id="MVBO01000191">
    <property type="protein sequence ID" value="OZJ02084.1"/>
    <property type="molecule type" value="Genomic_DNA"/>
</dbReference>
<proteinExistence type="predicted"/>
<comment type="caution">
    <text evidence="3">The sequence shown here is derived from an EMBL/GenBank/DDBJ whole genome shotgun (WGS) entry which is preliminary data.</text>
</comment>
<feature type="domain" description="AAA-ATPase-like" evidence="2">
    <location>
        <begin position="836"/>
        <end position="1036"/>
    </location>
</feature>
<dbReference type="Pfam" id="PF08011">
    <property type="entry name" value="PDDEXK_9"/>
    <property type="match status" value="1"/>
</dbReference>
<name>A0A261XV25_9FUNG</name>
<dbReference type="InterPro" id="IPR018631">
    <property type="entry name" value="AAA-ATPase-like_dom"/>
</dbReference>
<keyword evidence="4" id="KW-1185">Reference proteome</keyword>
<evidence type="ECO:0000313" key="3">
    <source>
        <dbReference type="EMBL" id="OZJ02084.1"/>
    </source>
</evidence>
<dbReference type="InterPro" id="IPR012547">
    <property type="entry name" value="PDDEXK_9"/>
</dbReference>
<evidence type="ECO:0000259" key="2">
    <source>
        <dbReference type="Pfam" id="PF09820"/>
    </source>
</evidence>
<feature type="domain" description="AAA-ATPase-like" evidence="2">
    <location>
        <begin position="140"/>
        <end position="300"/>
    </location>
</feature>
<feature type="region of interest" description="Disordered" evidence="1">
    <location>
        <begin position="687"/>
        <end position="734"/>
    </location>
</feature>
<dbReference type="Proteomes" id="UP000242875">
    <property type="component" value="Unassembled WGS sequence"/>
</dbReference>
<dbReference type="Pfam" id="PF09820">
    <property type="entry name" value="AAA-ATPase_like"/>
    <property type="match status" value="2"/>
</dbReference>
<dbReference type="PANTHER" id="PTHR34825:SF1">
    <property type="entry name" value="AAA-ATPASE-LIKE DOMAIN-CONTAINING PROTEIN"/>
    <property type="match status" value="1"/>
</dbReference>